<feature type="region of interest" description="Disordered" evidence="1">
    <location>
        <begin position="69"/>
        <end position="94"/>
    </location>
</feature>
<name>A0A7W9WJI5_9ACTN</name>
<reference evidence="2 3" key="1">
    <citation type="submission" date="2020-08" db="EMBL/GenBank/DDBJ databases">
        <title>Genomic Encyclopedia of Type Strains, Phase IV (KMG-IV): sequencing the most valuable type-strain genomes for metagenomic binning, comparative biology and taxonomic classification.</title>
        <authorList>
            <person name="Goeker M."/>
        </authorList>
    </citation>
    <scope>NUCLEOTIDE SEQUENCE [LARGE SCALE GENOMIC DNA]</scope>
    <source>
        <strain evidence="2 3">DSM 43350</strain>
    </source>
</reference>
<keyword evidence="3" id="KW-1185">Reference proteome</keyword>
<protein>
    <submittedName>
        <fullName evidence="2">Uncharacterized protein</fullName>
    </submittedName>
</protein>
<organism evidence="2 3">
    <name type="scientific">Streptomyces paradoxus</name>
    <dbReference type="NCBI Taxonomy" id="66375"/>
    <lineage>
        <taxon>Bacteria</taxon>
        <taxon>Bacillati</taxon>
        <taxon>Actinomycetota</taxon>
        <taxon>Actinomycetes</taxon>
        <taxon>Kitasatosporales</taxon>
        <taxon>Streptomycetaceae</taxon>
        <taxon>Streptomyces</taxon>
    </lineage>
</organism>
<dbReference type="AlphaFoldDB" id="A0A7W9WJI5"/>
<evidence type="ECO:0000313" key="3">
    <source>
        <dbReference type="Proteomes" id="UP000591537"/>
    </source>
</evidence>
<dbReference type="Proteomes" id="UP000591537">
    <property type="component" value="Unassembled WGS sequence"/>
</dbReference>
<comment type="caution">
    <text evidence="2">The sequence shown here is derived from an EMBL/GenBank/DDBJ whole genome shotgun (WGS) entry which is preliminary data.</text>
</comment>
<accession>A0A7W9WJI5</accession>
<proteinExistence type="predicted"/>
<gene>
    <name evidence="2" type="ORF">HNR57_007063</name>
</gene>
<evidence type="ECO:0000256" key="1">
    <source>
        <dbReference type="SAM" id="MobiDB-lite"/>
    </source>
</evidence>
<dbReference type="EMBL" id="JACHGV010000016">
    <property type="protein sequence ID" value="MBB6081112.1"/>
    <property type="molecule type" value="Genomic_DNA"/>
</dbReference>
<sequence>MAVSFDVNGMGKQRVTEAQLVRVGSGIQKHSERLVVAQFYGLMHRRPTLHTANHLPDFTMHYYLPCIHKGRANPNQEEPTPGDAVYSQTLHSAS</sequence>
<evidence type="ECO:0000313" key="2">
    <source>
        <dbReference type="EMBL" id="MBB6081112.1"/>
    </source>
</evidence>